<accession>A0A0A1VV28</accession>
<gene>
    <name evidence="1" type="ORF">N44_02277</name>
</gene>
<protein>
    <submittedName>
        <fullName evidence="1">Methyl-accepting chemotaxis protein</fullName>
    </submittedName>
</protein>
<dbReference type="EMBL" id="BBPA01000040">
    <property type="protein sequence ID" value="GAL93575.1"/>
    <property type="molecule type" value="Genomic_DNA"/>
</dbReference>
<dbReference type="RefSeq" id="WP_045359406.1">
    <property type="nucleotide sequence ID" value="NZ_BBPA01000040.1"/>
</dbReference>
<proteinExistence type="predicted"/>
<reference evidence="2" key="1">
    <citation type="journal article" date="2015" name="Genome">
        <title>Whole Genome Sequence of the Non-Microcystin-Producing Microcystis aeruginosa Strain NIES-44.</title>
        <authorList>
            <person name="Okano K."/>
            <person name="Miyata N."/>
            <person name="Ozaki Y."/>
        </authorList>
    </citation>
    <scope>NUCLEOTIDE SEQUENCE [LARGE SCALE GENOMIC DNA]</scope>
    <source>
        <strain evidence="2">NIES-44</strain>
    </source>
</reference>
<organism evidence="1 2">
    <name type="scientific">Microcystis aeruginosa NIES-44</name>
    <dbReference type="NCBI Taxonomy" id="449439"/>
    <lineage>
        <taxon>Bacteria</taxon>
        <taxon>Bacillati</taxon>
        <taxon>Cyanobacteriota</taxon>
        <taxon>Cyanophyceae</taxon>
        <taxon>Oscillatoriophycideae</taxon>
        <taxon>Chroococcales</taxon>
        <taxon>Microcystaceae</taxon>
        <taxon>Microcystis</taxon>
    </lineage>
</organism>
<evidence type="ECO:0000313" key="2">
    <source>
        <dbReference type="Proteomes" id="UP000030321"/>
    </source>
</evidence>
<comment type="caution">
    <text evidence="1">The sequence shown here is derived from an EMBL/GenBank/DDBJ whole genome shotgun (WGS) entry which is preliminary data.</text>
</comment>
<dbReference type="Proteomes" id="UP000030321">
    <property type="component" value="Unassembled WGS sequence"/>
</dbReference>
<name>A0A0A1VV28_MICAE</name>
<sequence length="359" mass="40020">MITRQELKKLQSLTQIPALSILLPTHRTSPDNKQDPILVKNLVDEAKRRLSAEFSKREIEPLFERLDSLVAEIDYPYTLDGLALYIGPDIAKLYNLPFSVQARVVIDKTFATRDLVYGLHREQPYWLLLLSQGSTRLISGTGETLEEIRDQNFPLEMTGPGATAPLPFDADTSYLDDRIRRFFQQVDNALGEYIDIDDSSPLIVGGVVRQISFFQEVSQYTSAIVGTLTGNFDKTSLPELIPQVLPIMHSVRQTQKTEALQALDAAVSAQKVISTLGEVWRLAQEGRGKLLLVEKNYHVPAVLSENGDLVLVENVGGTEVIDDAVDEIIEAVLAKGGRVALVEEDSLNDYQKIALILRY</sequence>
<evidence type="ECO:0000313" key="1">
    <source>
        <dbReference type="EMBL" id="GAL93575.1"/>
    </source>
</evidence>
<dbReference type="InterPro" id="IPR041289">
    <property type="entry name" value="Bact_RF_family3"/>
</dbReference>
<dbReference type="AlphaFoldDB" id="A0A0A1VV28"/>
<dbReference type="Pfam" id="PF18845">
    <property type="entry name" value="baeRF_family3"/>
    <property type="match status" value="1"/>
</dbReference>